<keyword evidence="26" id="KW-1185">Reference proteome</keyword>
<evidence type="ECO:0000256" key="5">
    <source>
        <dbReference type="ARBA" id="ARBA00010185"/>
    </source>
</evidence>
<reference evidence="25" key="1">
    <citation type="submission" date="2021-04" db="EMBL/GenBank/DDBJ databases">
        <authorList>
            <person name="Zhang D.-C."/>
        </authorList>
    </citation>
    <scope>NUCLEOTIDE SEQUENCE</scope>
    <source>
        <strain evidence="25">CGMCC 1.15697</strain>
    </source>
</reference>
<evidence type="ECO:0000256" key="1">
    <source>
        <dbReference type="ARBA" id="ARBA00001698"/>
    </source>
</evidence>
<protein>
    <recommendedName>
        <fullName evidence="7">Phosphatidate cytidylyltransferase</fullName>
        <ecNumber evidence="6">2.7.7.41</ecNumber>
    </recommendedName>
    <alternativeName>
        <fullName evidence="20">CDP-DAG synthase</fullName>
    </alternativeName>
    <alternativeName>
        <fullName evidence="22">CDP-DG synthase</fullName>
    </alternativeName>
    <alternativeName>
        <fullName evidence="18">CDP-diacylglycerol synthase</fullName>
    </alternativeName>
    <alternativeName>
        <fullName evidence="21">CDP-diglyceride pyrophosphorylase</fullName>
    </alternativeName>
    <alternativeName>
        <fullName evidence="23">CDP-diglyceride synthase</fullName>
    </alternativeName>
    <alternativeName>
        <fullName evidence="19">CTP:phosphatidate cytidylyltransferase</fullName>
    </alternativeName>
</protein>
<comment type="subcellular location">
    <subcellularLocation>
        <location evidence="2">Cell membrane</location>
        <topology evidence="2">Multi-pass membrane protein</topology>
    </subcellularLocation>
</comment>
<sequence>MARSRAAGDGVSELTIRALSALVLVPIAAVLIWSGGWALTGLVIVAVGLMLVEWRRMVAAFPVRDRVIALVGGVGVILLCGVSAYALRNAPYGLDLLVWLVLLVVATDIGAYACGRTFGGPKLAPRISPNKTWAGLLGGMAVAVLVTILCALWAGQMRGETILVAALLSAVSQGGDLLESWCKRRAGVKDSGTLIPGHGGILDRLDGFLTATPALWLYHVGFDGGLRLDLPPGPF</sequence>
<dbReference type="PANTHER" id="PTHR46382">
    <property type="entry name" value="PHOSPHATIDATE CYTIDYLYLTRANSFERASE"/>
    <property type="match status" value="1"/>
</dbReference>
<feature type="transmembrane region" description="Helical" evidence="24">
    <location>
        <begin position="94"/>
        <end position="113"/>
    </location>
</feature>
<dbReference type="GO" id="GO:0016024">
    <property type="term" value="P:CDP-diacylglycerol biosynthetic process"/>
    <property type="evidence" value="ECO:0007669"/>
    <property type="project" value="TreeGrafter"/>
</dbReference>
<feature type="transmembrane region" description="Helical" evidence="24">
    <location>
        <begin position="67"/>
        <end position="87"/>
    </location>
</feature>
<proteinExistence type="inferred from homology"/>
<evidence type="ECO:0000256" key="2">
    <source>
        <dbReference type="ARBA" id="ARBA00004651"/>
    </source>
</evidence>
<keyword evidence="14" id="KW-0443">Lipid metabolism</keyword>
<evidence type="ECO:0000256" key="8">
    <source>
        <dbReference type="ARBA" id="ARBA00022475"/>
    </source>
</evidence>
<keyword evidence="12 25" id="KW-0548">Nucleotidyltransferase</keyword>
<evidence type="ECO:0000256" key="23">
    <source>
        <dbReference type="ARBA" id="ARBA00033406"/>
    </source>
</evidence>
<evidence type="ECO:0000256" key="19">
    <source>
        <dbReference type="ARBA" id="ARBA00031825"/>
    </source>
</evidence>
<evidence type="ECO:0000256" key="13">
    <source>
        <dbReference type="ARBA" id="ARBA00022989"/>
    </source>
</evidence>
<evidence type="ECO:0000256" key="7">
    <source>
        <dbReference type="ARBA" id="ARBA00019373"/>
    </source>
</evidence>
<gene>
    <name evidence="25" type="ORF">KAJ83_00430</name>
</gene>
<keyword evidence="11 24" id="KW-0812">Transmembrane</keyword>
<evidence type="ECO:0000256" key="15">
    <source>
        <dbReference type="ARBA" id="ARBA00023136"/>
    </source>
</evidence>
<keyword evidence="15 24" id="KW-0472">Membrane</keyword>
<comment type="caution">
    <text evidence="25">The sequence shown here is derived from an EMBL/GenBank/DDBJ whole genome shotgun (WGS) entry which is preliminary data.</text>
</comment>
<evidence type="ECO:0000256" key="9">
    <source>
        <dbReference type="ARBA" id="ARBA00022516"/>
    </source>
</evidence>
<evidence type="ECO:0000256" key="21">
    <source>
        <dbReference type="ARBA" id="ARBA00032396"/>
    </source>
</evidence>
<keyword evidence="9" id="KW-0444">Lipid biosynthesis</keyword>
<evidence type="ECO:0000256" key="12">
    <source>
        <dbReference type="ARBA" id="ARBA00022695"/>
    </source>
</evidence>
<evidence type="ECO:0000256" key="16">
    <source>
        <dbReference type="ARBA" id="ARBA00023209"/>
    </source>
</evidence>
<keyword evidence="17" id="KW-1208">Phospholipid metabolism</keyword>
<evidence type="ECO:0000256" key="22">
    <source>
        <dbReference type="ARBA" id="ARBA00032743"/>
    </source>
</evidence>
<comment type="pathway">
    <text evidence="4">Lipid metabolism.</text>
</comment>
<dbReference type="PANTHER" id="PTHR46382:SF1">
    <property type="entry name" value="PHOSPHATIDATE CYTIDYLYLTRANSFERASE"/>
    <property type="match status" value="1"/>
</dbReference>
<keyword evidence="10 25" id="KW-0808">Transferase</keyword>
<feature type="transmembrane region" description="Helical" evidence="24">
    <location>
        <begin position="133"/>
        <end position="154"/>
    </location>
</feature>
<evidence type="ECO:0000256" key="10">
    <source>
        <dbReference type="ARBA" id="ARBA00022679"/>
    </source>
</evidence>
<evidence type="ECO:0000256" key="3">
    <source>
        <dbReference type="ARBA" id="ARBA00005119"/>
    </source>
</evidence>
<dbReference type="GO" id="GO:0005886">
    <property type="term" value="C:plasma membrane"/>
    <property type="evidence" value="ECO:0007669"/>
    <property type="project" value="UniProtKB-SubCell"/>
</dbReference>
<accession>A0A8J7S2E0</accession>
<dbReference type="Proteomes" id="UP000672602">
    <property type="component" value="Unassembled WGS sequence"/>
</dbReference>
<evidence type="ECO:0000256" key="17">
    <source>
        <dbReference type="ARBA" id="ARBA00023264"/>
    </source>
</evidence>
<evidence type="ECO:0000313" key="25">
    <source>
        <dbReference type="EMBL" id="MBP5855459.1"/>
    </source>
</evidence>
<comment type="catalytic activity">
    <reaction evidence="1">
        <text>a 1,2-diacyl-sn-glycero-3-phosphate + CTP + H(+) = a CDP-1,2-diacyl-sn-glycerol + diphosphate</text>
        <dbReference type="Rhea" id="RHEA:16229"/>
        <dbReference type="ChEBI" id="CHEBI:15378"/>
        <dbReference type="ChEBI" id="CHEBI:33019"/>
        <dbReference type="ChEBI" id="CHEBI:37563"/>
        <dbReference type="ChEBI" id="CHEBI:58332"/>
        <dbReference type="ChEBI" id="CHEBI:58608"/>
        <dbReference type="EC" id="2.7.7.41"/>
    </reaction>
</comment>
<evidence type="ECO:0000256" key="4">
    <source>
        <dbReference type="ARBA" id="ARBA00005189"/>
    </source>
</evidence>
<dbReference type="AlphaFoldDB" id="A0A8J7S2E0"/>
<dbReference type="EC" id="2.7.7.41" evidence="6"/>
<name>A0A8J7S2E0_9PROT</name>
<keyword evidence="13 24" id="KW-1133">Transmembrane helix</keyword>
<evidence type="ECO:0000256" key="18">
    <source>
        <dbReference type="ARBA" id="ARBA00029893"/>
    </source>
</evidence>
<comment type="similarity">
    <text evidence="5">Belongs to the CDS family.</text>
</comment>
<evidence type="ECO:0000313" key="26">
    <source>
        <dbReference type="Proteomes" id="UP000672602"/>
    </source>
</evidence>
<dbReference type="GO" id="GO:0004605">
    <property type="term" value="F:phosphatidate cytidylyltransferase activity"/>
    <property type="evidence" value="ECO:0007669"/>
    <property type="project" value="UniProtKB-EC"/>
</dbReference>
<evidence type="ECO:0000256" key="14">
    <source>
        <dbReference type="ARBA" id="ARBA00023098"/>
    </source>
</evidence>
<evidence type="ECO:0000256" key="20">
    <source>
        <dbReference type="ARBA" id="ARBA00032253"/>
    </source>
</evidence>
<evidence type="ECO:0000256" key="11">
    <source>
        <dbReference type="ARBA" id="ARBA00022692"/>
    </source>
</evidence>
<feature type="transmembrane region" description="Helical" evidence="24">
    <location>
        <begin position="21"/>
        <end position="47"/>
    </location>
</feature>
<dbReference type="EMBL" id="JAGMWN010000001">
    <property type="protein sequence ID" value="MBP5855459.1"/>
    <property type="molecule type" value="Genomic_DNA"/>
</dbReference>
<dbReference type="Pfam" id="PF01148">
    <property type="entry name" value="CTP_transf_1"/>
    <property type="match status" value="1"/>
</dbReference>
<evidence type="ECO:0000256" key="6">
    <source>
        <dbReference type="ARBA" id="ARBA00012487"/>
    </source>
</evidence>
<organism evidence="25 26">
    <name type="scientific">Marivibrio halodurans</name>
    <dbReference type="NCBI Taxonomy" id="2039722"/>
    <lineage>
        <taxon>Bacteria</taxon>
        <taxon>Pseudomonadati</taxon>
        <taxon>Pseudomonadota</taxon>
        <taxon>Alphaproteobacteria</taxon>
        <taxon>Rhodospirillales</taxon>
        <taxon>Rhodospirillaceae</taxon>
        <taxon>Marivibrio</taxon>
    </lineage>
</organism>
<comment type="pathway">
    <text evidence="3">Phospholipid metabolism; CDP-diacylglycerol biosynthesis; CDP-diacylglycerol from sn-glycerol 3-phosphate: step 3/3.</text>
</comment>
<keyword evidence="8" id="KW-1003">Cell membrane</keyword>
<keyword evidence="16" id="KW-0594">Phospholipid biosynthesis</keyword>
<evidence type="ECO:0000256" key="24">
    <source>
        <dbReference type="SAM" id="Phobius"/>
    </source>
</evidence>